<dbReference type="PANTHER" id="PTHR30482">
    <property type="entry name" value="HIGH-AFFINITY BRANCHED-CHAIN AMINO ACID TRANSPORT SYSTEM PERMEASE"/>
    <property type="match status" value="1"/>
</dbReference>
<evidence type="ECO:0000256" key="3">
    <source>
        <dbReference type="ARBA" id="ARBA00022692"/>
    </source>
</evidence>
<accession>K2FYA9</accession>
<feature type="transmembrane region" description="Helical" evidence="6">
    <location>
        <begin position="124"/>
        <end position="148"/>
    </location>
</feature>
<dbReference type="Pfam" id="PF02653">
    <property type="entry name" value="BPD_transp_2"/>
    <property type="match status" value="1"/>
</dbReference>
<comment type="caution">
    <text evidence="7">The sequence shown here is derived from an EMBL/GenBank/DDBJ whole genome shotgun (WGS) entry which is preliminary data.</text>
</comment>
<dbReference type="PANTHER" id="PTHR30482:SF10">
    <property type="entry name" value="HIGH-AFFINITY BRANCHED-CHAIN AMINO ACID TRANSPORT PROTEIN BRAE"/>
    <property type="match status" value="1"/>
</dbReference>
<dbReference type="CDD" id="cd06581">
    <property type="entry name" value="TM_PBP1_LivM_like"/>
    <property type="match status" value="1"/>
</dbReference>
<dbReference type="GO" id="GO:0015658">
    <property type="term" value="F:branched-chain amino acid transmembrane transporter activity"/>
    <property type="evidence" value="ECO:0007669"/>
    <property type="project" value="InterPro"/>
</dbReference>
<comment type="subcellular location">
    <subcellularLocation>
        <location evidence="1">Cell membrane</location>
        <topology evidence="1">Multi-pass membrane protein</topology>
    </subcellularLocation>
</comment>
<reference evidence="7" key="1">
    <citation type="journal article" date="2012" name="Science">
        <title>Fermentation, hydrogen, and sulfur metabolism in multiple uncultivated bacterial phyla.</title>
        <authorList>
            <person name="Wrighton K.C."/>
            <person name="Thomas B.C."/>
            <person name="Sharon I."/>
            <person name="Miller C.S."/>
            <person name="Castelle C.J."/>
            <person name="VerBerkmoes N.C."/>
            <person name="Wilkins M.J."/>
            <person name="Hettich R.L."/>
            <person name="Lipton M.S."/>
            <person name="Williams K.H."/>
            <person name="Long P.E."/>
            <person name="Banfield J.F."/>
        </authorList>
    </citation>
    <scope>NUCLEOTIDE SEQUENCE [LARGE SCALE GENOMIC DNA]</scope>
</reference>
<evidence type="ECO:0000313" key="7">
    <source>
        <dbReference type="EMBL" id="EKE27943.1"/>
    </source>
</evidence>
<protein>
    <recommendedName>
        <fullName evidence="8">Branched-chain amino acid ABC transporter permease</fullName>
    </recommendedName>
</protein>
<organism evidence="7">
    <name type="scientific">uncultured bacterium</name>
    <name type="common">gcode 4</name>
    <dbReference type="NCBI Taxonomy" id="1234023"/>
    <lineage>
        <taxon>Bacteria</taxon>
        <taxon>environmental samples</taxon>
    </lineage>
</organism>
<dbReference type="InterPro" id="IPR001851">
    <property type="entry name" value="ABC_transp_permease"/>
</dbReference>
<gene>
    <name evidence="7" type="ORF">ACD_3C00123G0009</name>
</gene>
<proteinExistence type="predicted"/>
<name>K2FYA9_9BACT</name>
<keyword evidence="5 6" id="KW-0472">Membrane</keyword>
<evidence type="ECO:0000256" key="5">
    <source>
        <dbReference type="ARBA" id="ARBA00023136"/>
    </source>
</evidence>
<sequence length="288" mass="34031">MDYFVHIAIFIWIYTILSLGLNLVIWYAWLLNVTQAAFYGIWAYITAILTSRYQMNFFVAMLVGVLVCSVLSYLIWIVLSKFSWDFYALGSIWFNFIVFSILLNLESITNGSLGIRWISKPQLFFIDFSPNSYFLILVIAITALLYLFSKYIVNSSYWRVLKSIREDEEAIRAFWYDTLYFKLSIFIIWAWFASIAGSLFASYMTFIDPTSFTIHESIFMLTIVILGWLANLKWSVLWAVILIILPEVLRFIWMPEEIAAQSRQLMYGLVLVLLMLYRPQWLIWEYKL</sequence>
<feature type="transmembrane region" description="Helical" evidence="6">
    <location>
        <begin position="179"/>
        <end position="200"/>
    </location>
</feature>
<keyword evidence="2" id="KW-1003">Cell membrane</keyword>
<keyword evidence="3 6" id="KW-0812">Transmembrane</keyword>
<dbReference type="AlphaFoldDB" id="K2FYA9"/>
<keyword evidence="4 6" id="KW-1133">Transmembrane helix</keyword>
<evidence type="ECO:0000256" key="4">
    <source>
        <dbReference type="ARBA" id="ARBA00022989"/>
    </source>
</evidence>
<feature type="transmembrane region" description="Helical" evidence="6">
    <location>
        <begin position="7"/>
        <end position="27"/>
    </location>
</feature>
<feature type="transmembrane region" description="Helical" evidence="6">
    <location>
        <begin position="265"/>
        <end position="284"/>
    </location>
</feature>
<feature type="transmembrane region" description="Helical" evidence="6">
    <location>
        <begin position="84"/>
        <end position="103"/>
    </location>
</feature>
<evidence type="ECO:0000256" key="6">
    <source>
        <dbReference type="SAM" id="Phobius"/>
    </source>
</evidence>
<evidence type="ECO:0000256" key="2">
    <source>
        <dbReference type="ARBA" id="ARBA00022475"/>
    </source>
</evidence>
<feature type="transmembrane region" description="Helical" evidence="6">
    <location>
        <begin position="57"/>
        <end position="78"/>
    </location>
</feature>
<dbReference type="InterPro" id="IPR043428">
    <property type="entry name" value="LivM-like"/>
</dbReference>
<evidence type="ECO:0000256" key="1">
    <source>
        <dbReference type="ARBA" id="ARBA00004651"/>
    </source>
</evidence>
<dbReference type="EMBL" id="AMFJ01000397">
    <property type="protein sequence ID" value="EKE27943.1"/>
    <property type="molecule type" value="Genomic_DNA"/>
</dbReference>
<evidence type="ECO:0008006" key="8">
    <source>
        <dbReference type="Google" id="ProtNLM"/>
    </source>
</evidence>
<dbReference type="GO" id="GO:0005886">
    <property type="term" value="C:plasma membrane"/>
    <property type="evidence" value="ECO:0007669"/>
    <property type="project" value="UniProtKB-SubCell"/>
</dbReference>